<dbReference type="RefSeq" id="WP_201824228.1">
    <property type="nucleotide sequence ID" value="NZ_JAERRH010000015.1"/>
</dbReference>
<evidence type="ECO:0000313" key="2">
    <source>
        <dbReference type="EMBL" id="MBL1108836.1"/>
    </source>
</evidence>
<evidence type="ECO:0000256" key="1">
    <source>
        <dbReference type="SAM" id="SignalP"/>
    </source>
</evidence>
<gene>
    <name evidence="2" type="ORF">JK361_30350</name>
</gene>
<name>A0ABS1PAA4_9ACTN</name>
<feature type="signal peptide" evidence="1">
    <location>
        <begin position="1"/>
        <end position="26"/>
    </location>
</feature>
<keyword evidence="3" id="KW-1185">Reference proteome</keyword>
<dbReference type="PROSITE" id="PS51257">
    <property type="entry name" value="PROKAR_LIPOPROTEIN"/>
    <property type="match status" value="1"/>
</dbReference>
<feature type="chain" id="PRO_5046740572" description="Lipoprotein" evidence="1">
    <location>
        <begin position="27"/>
        <end position="165"/>
    </location>
</feature>
<evidence type="ECO:0000313" key="3">
    <source>
        <dbReference type="Proteomes" id="UP000621386"/>
    </source>
</evidence>
<proteinExistence type="predicted"/>
<dbReference type="Proteomes" id="UP000621386">
    <property type="component" value="Unassembled WGS sequence"/>
</dbReference>
<evidence type="ECO:0008006" key="4">
    <source>
        <dbReference type="Google" id="ProtNLM"/>
    </source>
</evidence>
<dbReference type="Pfam" id="PF19671">
    <property type="entry name" value="DUF6174"/>
    <property type="match status" value="1"/>
</dbReference>
<sequence length="165" mass="17281">MIAGRFPARLLSAAALTGAVLCLATACGGARKTAPSETAVENAAGKAGVPGAVSWREPASYDYTLTSTTQVLAGTFRIQVRDGAVTKVVGLDEDSRRQAREHAEVPTIGELLRRLEQARDDHAEVAEAKPAADGHPVRISLDWSGNAVDDEALYLISAYEPAPAG</sequence>
<accession>A0ABS1PAA4</accession>
<dbReference type="InterPro" id="IPR046172">
    <property type="entry name" value="DUF6174"/>
</dbReference>
<dbReference type="EMBL" id="JAERRH010000015">
    <property type="protein sequence ID" value="MBL1108836.1"/>
    <property type="molecule type" value="Genomic_DNA"/>
</dbReference>
<protein>
    <recommendedName>
        <fullName evidence="4">Lipoprotein</fullName>
    </recommendedName>
</protein>
<organism evidence="2 3">
    <name type="scientific">Streptomyces musisoli</name>
    <dbReference type="NCBI Taxonomy" id="2802280"/>
    <lineage>
        <taxon>Bacteria</taxon>
        <taxon>Bacillati</taxon>
        <taxon>Actinomycetota</taxon>
        <taxon>Actinomycetes</taxon>
        <taxon>Kitasatosporales</taxon>
        <taxon>Streptomycetaceae</taxon>
        <taxon>Streptomyces</taxon>
    </lineage>
</organism>
<comment type="caution">
    <text evidence="2">The sequence shown here is derived from an EMBL/GenBank/DDBJ whole genome shotgun (WGS) entry which is preliminary data.</text>
</comment>
<keyword evidence="1" id="KW-0732">Signal</keyword>
<reference evidence="2 3" key="1">
    <citation type="submission" date="2021-01" db="EMBL/GenBank/DDBJ databases">
        <title>WGS of actinomycetes isolated from Thailand.</title>
        <authorList>
            <person name="Thawai C."/>
        </authorList>
    </citation>
    <scope>NUCLEOTIDE SEQUENCE [LARGE SCALE GENOMIC DNA]</scope>
    <source>
        <strain evidence="2 3">CH5-8</strain>
    </source>
</reference>